<dbReference type="PROSITE" id="PS50850">
    <property type="entry name" value="MFS"/>
    <property type="match status" value="1"/>
</dbReference>
<dbReference type="PANTHER" id="PTHR11660:SF69">
    <property type="entry name" value="SOLUTE CARRIER FAMILY 40 MEMBER"/>
    <property type="match status" value="1"/>
</dbReference>
<gene>
    <name evidence="10" type="ORF">WR25_18185</name>
</gene>
<feature type="transmembrane region" description="Helical" evidence="8">
    <location>
        <begin position="164"/>
        <end position="184"/>
    </location>
</feature>
<dbReference type="AlphaFoldDB" id="A0A2A2JI64"/>
<keyword evidence="11" id="KW-1185">Reference proteome</keyword>
<dbReference type="PANTHER" id="PTHR11660">
    <property type="entry name" value="SOLUTE CARRIER FAMILY 40 MEMBER"/>
    <property type="match status" value="1"/>
</dbReference>
<evidence type="ECO:0000256" key="1">
    <source>
        <dbReference type="ARBA" id="ARBA00004141"/>
    </source>
</evidence>
<keyword evidence="4 8" id="KW-0812">Transmembrane</keyword>
<evidence type="ECO:0000313" key="10">
    <source>
        <dbReference type="EMBL" id="PAV61334.1"/>
    </source>
</evidence>
<evidence type="ECO:0000256" key="5">
    <source>
        <dbReference type="ARBA" id="ARBA00022989"/>
    </source>
</evidence>
<dbReference type="Pfam" id="PF06963">
    <property type="entry name" value="FPN1"/>
    <property type="match status" value="1"/>
</dbReference>
<dbReference type="InterPro" id="IPR009716">
    <property type="entry name" value="Ferroportin-1"/>
</dbReference>
<keyword evidence="3" id="KW-0813">Transport</keyword>
<dbReference type="Proteomes" id="UP000218231">
    <property type="component" value="Unassembled WGS sequence"/>
</dbReference>
<feature type="region of interest" description="Disordered" evidence="7">
    <location>
        <begin position="1071"/>
        <end position="1110"/>
    </location>
</feature>
<feature type="transmembrane region" description="Helical" evidence="8">
    <location>
        <begin position="84"/>
        <end position="105"/>
    </location>
</feature>
<keyword evidence="5 8" id="KW-1133">Transmembrane helix</keyword>
<comment type="subcellular location">
    <subcellularLocation>
        <location evidence="1">Membrane</location>
        <topology evidence="1">Multi-pass membrane protein</topology>
    </subcellularLocation>
</comment>
<dbReference type="STRING" id="2018661.A0A2A2JI64"/>
<feature type="transmembrane region" description="Helical" evidence="8">
    <location>
        <begin position="300"/>
        <end position="319"/>
    </location>
</feature>
<feature type="transmembrane region" description="Helical" evidence="8">
    <location>
        <begin position="998"/>
        <end position="1021"/>
    </location>
</feature>
<comment type="similarity">
    <text evidence="2">Belongs to the ferroportin (FP) (TC 2.A.100) family. SLC40A subfamily.</text>
</comment>
<dbReference type="GO" id="GO:0005381">
    <property type="term" value="F:iron ion transmembrane transporter activity"/>
    <property type="evidence" value="ECO:0007669"/>
    <property type="project" value="InterPro"/>
</dbReference>
<feature type="transmembrane region" description="Helical" evidence="8">
    <location>
        <begin position="267"/>
        <end position="288"/>
    </location>
</feature>
<feature type="transmembrane region" description="Helical" evidence="8">
    <location>
        <begin position="795"/>
        <end position="817"/>
    </location>
</feature>
<dbReference type="GO" id="GO:0016020">
    <property type="term" value="C:membrane"/>
    <property type="evidence" value="ECO:0007669"/>
    <property type="project" value="UniProtKB-SubCell"/>
</dbReference>
<evidence type="ECO:0000313" key="11">
    <source>
        <dbReference type="Proteomes" id="UP000218231"/>
    </source>
</evidence>
<evidence type="ECO:0000256" key="2">
    <source>
        <dbReference type="ARBA" id="ARBA00006279"/>
    </source>
</evidence>
<evidence type="ECO:0000256" key="7">
    <source>
        <dbReference type="SAM" id="MobiDB-lite"/>
    </source>
</evidence>
<feature type="transmembrane region" description="Helical" evidence="8">
    <location>
        <begin position="436"/>
        <end position="461"/>
    </location>
</feature>
<sequence>MKQEDRGWSICVALCMQLFGGMRLVSIEQLLEGVGQMIVSGYLGKAFDGMSRKSAILLAVPLNNLSIVAAASLFIACINSQPGSWYFIVLLILGMGLCAVNRLFLNAEKFIVGRDWVVVLGKDDSALANLNATLTALDQFTNVIMPLVTGILFTWLGLQSMCVIFGSAALISFVLKTFFLHYLYNHEDELRKDKVRPVRSESTAKAEDLNGSQKSNLCSTLASVFSTYYRQTVFAAALGMAFLFMTVLGFDGLAIGYGESTGLPVSYIGLLRSFGSAMGIAGAMSYAFFEKRVGVRKTGLIGLIWQQLFMICAAVSIWLPGTPFHPSQYFHNTSFHDWWNELRHTFDGGNLTYVPGHVDWKHFTIDGVSMCSIAVFLISIAAGRYGLWMIDLSITHIMQTGVPEHQRNTVFGMHNALCQTFSSLKDIMVIVLPDPLTFGICILISYAVVSMGHLCYIYYLLKKQKEVVYYSYMDYRFIDEKEVWQTRVNNWNQGVRREEAGIQRPTALFRPSESWKQSEVVSRLIRNKCLKSTFARPDRLIFYKGMVLSEKHGSCSLAVEEDTDNLEPILQDEFEELQYPGLFNCRSIRLWICILLIMALFSVGSMKNSLGMAILCMVNSTEPVAKYTSYGLVIENKCKRSAYLRPNDAAFGGKLTNSSKSVSAIGQGTLNWSKAQQSLIFSATFYGSILTTSFSGYLADLVGAKRILLLAVFNIVVCSLVSPTLAKYSYSAFFAARLMMGFGEGMIFPCVGNLAGRWFPPNEKSTAAALATSGNQLASALSSVVSAFLCTSSQGWPLIFYVFGAIGLCWCVIWCLIASDEPSQSNRISKAEVIYLTKNCGAGKKKDRPAVPWMAIMTSKPFLAALFCQFTNNTQGSIMQSFLPMYLNEQLNLSLKMNGFYTMIPFIVQLIAKNIFGILSDTLKSKGIFSHTTSAKIFQSLGSHGTSTSVALLILVTNCESQAATLFILIAYGICFSATICGFYTSVLSIAPMYSGTLTSLSMVAGTLGNIVGPLLLSLLVNFEELNENRWTILFTWCIVSNAIAGTVFLFYGSVEKKHEALLPRKSMQCEGMRNGRNGQLATSKKKQLSRAEGQGRKISKSTNSSREEA</sequence>
<dbReference type="Gene3D" id="1.20.1250.20">
    <property type="entry name" value="MFS general substrate transporter like domains"/>
    <property type="match status" value="3"/>
</dbReference>
<dbReference type="OrthoDB" id="648861at2759"/>
<keyword evidence="6 8" id="KW-0472">Membrane</keyword>
<feature type="transmembrane region" description="Helical" evidence="8">
    <location>
        <begin position="55"/>
        <end position="78"/>
    </location>
</feature>
<dbReference type="SUPFAM" id="SSF103473">
    <property type="entry name" value="MFS general substrate transporter"/>
    <property type="match status" value="2"/>
</dbReference>
<evidence type="ECO:0000256" key="6">
    <source>
        <dbReference type="ARBA" id="ARBA00023136"/>
    </source>
</evidence>
<dbReference type="FunFam" id="1.20.1250.20:FF:000355">
    <property type="entry name" value="SLC (SoLute Carrier) homolog"/>
    <property type="match status" value="1"/>
</dbReference>
<protein>
    <recommendedName>
        <fullName evidence="9">Major facilitator superfamily (MFS) profile domain-containing protein</fullName>
    </recommendedName>
</protein>
<dbReference type="EMBL" id="LIAE01010418">
    <property type="protein sequence ID" value="PAV61334.1"/>
    <property type="molecule type" value="Genomic_DNA"/>
</dbReference>
<dbReference type="Pfam" id="PF07690">
    <property type="entry name" value="MFS_1"/>
    <property type="match status" value="1"/>
</dbReference>
<reference evidence="10 11" key="1">
    <citation type="journal article" date="2017" name="Curr. Biol.">
        <title>Genome architecture and evolution of a unichromosomal asexual nematode.</title>
        <authorList>
            <person name="Fradin H."/>
            <person name="Zegar C."/>
            <person name="Gutwein M."/>
            <person name="Lucas J."/>
            <person name="Kovtun M."/>
            <person name="Corcoran D."/>
            <person name="Baugh L.R."/>
            <person name="Kiontke K."/>
            <person name="Gunsalus K."/>
            <person name="Fitch D.H."/>
            <person name="Piano F."/>
        </authorList>
    </citation>
    <scope>NUCLEOTIDE SEQUENCE [LARGE SCALE GENOMIC DNA]</scope>
    <source>
        <strain evidence="10">PF1309</strain>
    </source>
</reference>
<organism evidence="10 11">
    <name type="scientific">Diploscapter pachys</name>
    <dbReference type="NCBI Taxonomy" id="2018661"/>
    <lineage>
        <taxon>Eukaryota</taxon>
        <taxon>Metazoa</taxon>
        <taxon>Ecdysozoa</taxon>
        <taxon>Nematoda</taxon>
        <taxon>Chromadorea</taxon>
        <taxon>Rhabditida</taxon>
        <taxon>Rhabditina</taxon>
        <taxon>Rhabditomorpha</taxon>
        <taxon>Rhabditoidea</taxon>
        <taxon>Rhabditidae</taxon>
        <taxon>Diploscapter</taxon>
    </lineage>
</organism>
<evidence type="ECO:0000256" key="4">
    <source>
        <dbReference type="ARBA" id="ARBA00022692"/>
    </source>
</evidence>
<feature type="transmembrane region" description="Helical" evidence="8">
    <location>
        <begin position="707"/>
        <end position="726"/>
    </location>
</feature>
<feature type="compositionally biased region" description="Polar residues" evidence="7">
    <location>
        <begin position="1101"/>
        <end position="1110"/>
    </location>
</feature>
<name>A0A2A2JI64_9BILA</name>
<evidence type="ECO:0000256" key="3">
    <source>
        <dbReference type="ARBA" id="ARBA00022448"/>
    </source>
</evidence>
<feature type="transmembrane region" description="Helical" evidence="8">
    <location>
        <begin position="963"/>
        <end position="986"/>
    </location>
</feature>
<accession>A0A2A2JI64</accession>
<feature type="transmembrane region" description="Helical" evidence="8">
    <location>
        <begin position="1033"/>
        <end position="1055"/>
    </location>
</feature>
<dbReference type="InterPro" id="IPR020846">
    <property type="entry name" value="MFS_dom"/>
</dbReference>
<feature type="transmembrane region" description="Helical" evidence="8">
    <location>
        <begin position="233"/>
        <end position="255"/>
    </location>
</feature>
<feature type="transmembrane region" description="Helical" evidence="8">
    <location>
        <begin position="588"/>
        <end position="606"/>
    </location>
</feature>
<evidence type="ECO:0000256" key="8">
    <source>
        <dbReference type="SAM" id="Phobius"/>
    </source>
</evidence>
<feature type="transmembrane region" description="Helical" evidence="8">
    <location>
        <begin position="732"/>
        <end position="755"/>
    </location>
</feature>
<feature type="transmembrane region" description="Helical" evidence="8">
    <location>
        <begin position="679"/>
        <end position="700"/>
    </location>
</feature>
<comment type="caution">
    <text evidence="10">The sequence shown here is derived from an EMBL/GenBank/DDBJ whole genome shotgun (WGS) entry which is preliminary data.</text>
</comment>
<evidence type="ECO:0000259" key="9">
    <source>
        <dbReference type="PROSITE" id="PS50850"/>
    </source>
</evidence>
<feature type="transmembrane region" description="Helical" evidence="8">
    <location>
        <begin position="899"/>
        <end position="916"/>
    </location>
</feature>
<proteinExistence type="inferred from homology"/>
<feature type="transmembrane region" description="Helical" evidence="8">
    <location>
        <begin position="937"/>
        <end position="957"/>
    </location>
</feature>
<dbReference type="InterPro" id="IPR011701">
    <property type="entry name" value="MFS"/>
</dbReference>
<feature type="transmembrane region" description="Helical" evidence="8">
    <location>
        <begin position="140"/>
        <end position="158"/>
    </location>
</feature>
<dbReference type="InterPro" id="IPR036259">
    <property type="entry name" value="MFS_trans_sf"/>
</dbReference>
<feature type="domain" description="Major facilitator superfamily (MFS) profile" evidence="9">
    <location>
        <begin position="597"/>
        <end position="1058"/>
    </location>
</feature>